<dbReference type="GO" id="GO:0009253">
    <property type="term" value="P:peptidoglycan catabolic process"/>
    <property type="evidence" value="ECO:0007669"/>
    <property type="project" value="InterPro"/>
</dbReference>
<organism evidence="6 7">
    <name type="scientific">Nocardioides perillae</name>
    <dbReference type="NCBI Taxonomy" id="1119534"/>
    <lineage>
        <taxon>Bacteria</taxon>
        <taxon>Bacillati</taxon>
        <taxon>Actinomycetota</taxon>
        <taxon>Actinomycetes</taxon>
        <taxon>Propionibacteriales</taxon>
        <taxon>Nocardioidaceae</taxon>
        <taxon>Nocardioides</taxon>
    </lineage>
</organism>
<dbReference type="InterPro" id="IPR036505">
    <property type="entry name" value="Amidase/PGRP_sf"/>
</dbReference>
<feature type="region of interest" description="Disordered" evidence="2">
    <location>
        <begin position="193"/>
        <end position="247"/>
    </location>
</feature>
<dbReference type="EMBL" id="JACCAC010000001">
    <property type="protein sequence ID" value="NYG56526.1"/>
    <property type="molecule type" value="Genomic_DNA"/>
</dbReference>
<dbReference type="AlphaFoldDB" id="A0A7Y9RTV5"/>
<dbReference type="InterPro" id="IPR002502">
    <property type="entry name" value="Amidase_domain"/>
</dbReference>
<evidence type="ECO:0000256" key="3">
    <source>
        <dbReference type="SAM" id="SignalP"/>
    </source>
</evidence>
<dbReference type="SUPFAM" id="SSF55846">
    <property type="entry name" value="N-acetylmuramoyl-L-alanine amidase-like"/>
    <property type="match status" value="1"/>
</dbReference>
<sequence length="443" mass="47099">MTSPLRLSVDRARRLVARPAAAVGLAGALVLAPLPALAAPAAGLQAAAGPTAYAVHVAAARGGGLEPLSLRPDPGGPAARGPQRPRGADPVRAASAAVARGQVRRGWRTDGFRQVGVTWRGGEPGVSIRTRAAGGAWTPWTTLEHLHDGPSSGAGEGNGRHATELRWVGDARDLQLRVRGAHRGLRVVVIDPGTAAPGSTARPAAARTTPTAATAATAATGTAATSATSSATASARPARRTRAPRPEVRLRRAWGADESWRDGAPRYNTRLDQVHVHHTVNSNDYRRADVAPMIRGIYRYHTQSLGWSDIGYNFLVDRFGRAWEGRAGGWGRKVRGAHTLGFNENSTGVAVIGNFEQVRVPRAARWTLAQLVAWKLDAAGHRPGGTGRVWSHGSDRYPRGSRPRLPRTAGHRDTNQTACPGRLLYADLGGIRRAAQRRADRWS</sequence>
<feature type="domain" description="Peptidoglycan recognition protein family" evidence="5">
    <location>
        <begin position="246"/>
        <end position="394"/>
    </location>
</feature>
<reference evidence="6 7" key="1">
    <citation type="submission" date="2020-07" db="EMBL/GenBank/DDBJ databases">
        <title>Sequencing the genomes of 1000 actinobacteria strains.</title>
        <authorList>
            <person name="Klenk H.-P."/>
        </authorList>
    </citation>
    <scope>NUCLEOTIDE SEQUENCE [LARGE SCALE GENOMIC DNA]</scope>
    <source>
        <strain evidence="6 7">DSM 24552</strain>
    </source>
</reference>
<protein>
    <submittedName>
        <fullName evidence="6">Uncharacterized protein with LGFP repeats</fullName>
    </submittedName>
</protein>
<comment type="caution">
    <text evidence="6">The sequence shown here is derived from an EMBL/GenBank/DDBJ whole genome shotgun (WGS) entry which is preliminary data.</text>
</comment>
<feature type="signal peptide" evidence="3">
    <location>
        <begin position="1"/>
        <end position="38"/>
    </location>
</feature>
<dbReference type="InterPro" id="IPR006619">
    <property type="entry name" value="PGRP_domain_met/bac"/>
</dbReference>
<dbReference type="SMART" id="SM00701">
    <property type="entry name" value="PGRP"/>
    <property type="match status" value="1"/>
</dbReference>
<evidence type="ECO:0000313" key="7">
    <source>
        <dbReference type="Proteomes" id="UP000544110"/>
    </source>
</evidence>
<dbReference type="Pfam" id="PF01510">
    <property type="entry name" value="Amidase_2"/>
    <property type="match status" value="1"/>
</dbReference>
<dbReference type="Gene3D" id="3.40.80.10">
    <property type="entry name" value="Peptidoglycan recognition protein-like"/>
    <property type="match status" value="1"/>
</dbReference>
<feature type="region of interest" description="Disordered" evidence="2">
    <location>
        <begin position="385"/>
        <end position="417"/>
    </location>
</feature>
<feature type="domain" description="N-acetylmuramoyl-L-alanine amidase" evidence="4">
    <location>
        <begin position="259"/>
        <end position="421"/>
    </location>
</feature>
<evidence type="ECO:0000259" key="4">
    <source>
        <dbReference type="SMART" id="SM00644"/>
    </source>
</evidence>
<dbReference type="CDD" id="cd06583">
    <property type="entry name" value="PGRP"/>
    <property type="match status" value="1"/>
</dbReference>
<name>A0A7Y9RTV5_9ACTN</name>
<feature type="chain" id="PRO_5030772261" evidence="3">
    <location>
        <begin position="39"/>
        <end position="443"/>
    </location>
</feature>
<accession>A0A7Y9RTV5</accession>
<feature type="region of interest" description="Disordered" evidence="2">
    <location>
        <begin position="66"/>
        <end position="90"/>
    </location>
</feature>
<dbReference type="Proteomes" id="UP000544110">
    <property type="component" value="Unassembled WGS sequence"/>
</dbReference>
<feature type="compositionally biased region" description="Low complexity" evidence="2">
    <location>
        <begin position="71"/>
        <end position="90"/>
    </location>
</feature>
<dbReference type="RefSeq" id="WP_179518761.1">
    <property type="nucleotide sequence ID" value="NZ_JACCAC010000001.1"/>
</dbReference>
<dbReference type="GO" id="GO:0008270">
    <property type="term" value="F:zinc ion binding"/>
    <property type="evidence" value="ECO:0007669"/>
    <property type="project" value="InterPro"/>
</dbReference>
<dbReference type="InterPro" id="IPR015510">
    <property type="entry name" value="PGRP"/>
</dbReference>
<dbReference type="PANTHER" id="PTHR11022">
    <property type="entry name" value="PEPTIDOGLYCAN RECOGNITION PROTEIN"/>
    <property type="match status" value="1"/>
</dbReference>
<keyword evidence="3" id="KW-0732">Signal</keyword>
<dbReference type="GO" id="GO:0008745">
    <property type="term" value="F:N-acetylmuramoyl-L-alanine amidase activity"/>
    <property type="evidence" value="ECO:0007669"/>
    <property type="project" value="InterPro"/>
</dbReference>
<evidence type="ECO:0000256" key="2">
    <source>
        <dbReference type="SAM" id="MobiDB-lite"/>
    </source>
</evidence>
<keyword evidence="7" id="KW-1185">Reference proteome</keyword>
<evidence type="ECO:0000256" key="1">
    <source>
        <dbReference type="ARBA" id="ARBA00007553"/>
    </source>
</evidence>
<evidence type="ECO:0000313" key="6">
    <source>
        <dbReference type="EMBL" id="NYG56526.1"/>
    </source>
</evidence>
<feature type="compositionally biased region" description="Low complexity" evidence="2">
    <location>
        <begin position="193"/>
        <end position="236"/>
    </location>
</feature>
<dbReference type="SMART" id="SM00644">
    <property type="entry name" value="Ami_2"/>
    <property type="match status" value="1"/>
</dbReference>
<evidence type="ECO:0000259" key="5">
    <source>
        <dbReference type="SMART" id="SM00701"/>
    </source>
</evidence>
<dbReference type="PANTHER" id="PTHR11022:SF41">
    <property type="entry name" value="PEPTIDOGLYCAN-RECOGNITION PROTEIN LC-RELATED"/>
    <property type="match status" value="1"/>
</dbReference>
<comment type="similarity">
    <text evidence="1">Belongs to the N-acetylmuramoyl-L-alanine amidase 2 family.</text>
</comment>
<gene>
    <name evidence="6" type="ORF">BJ989_002830</name>
</gene>
<proteinExistence type="inferred from homology"/>